<dbReference type="OrthoDB" id="5340094at2759"/>
<reference evidence="1 2" key="1">
    <citation type="journal article" date="2018" name="Nat. Ecol. Evol.">
        <title>Pezizomycetes genomes reveal the molecular basis of ectomycorrhizal truffle lifestyle.</title>
        <authorList>
            <person name="Murat C."/>
            <person name="Payen T."/>
            <person name="Noel B."/>
            <person name="Kuo A."/>
            <person name="Morin E."/>
            <person name="Chen J."/>
            <person name="Kohler A."/>
            <person name="Krizsan K."/>
            <person name="Balestrini R."/>
            <person name="Da Silva C."/>
            <person name="Montanini B."/>
            <person name="Hainaut M."/>
            <person name="Levati E."/>
            <person name="Barry K.W."/>
            <person name="Belfiori B."/>
            <person name="Cichocki N."/>
            <person name="Clum A."/>
            <person name="Dockter R.B."/>
            <person name="Fauchery L."/>
            <person name="Guy J."/>
            <person name="Iotti M."/>
            <person name="Le Tacon F."/>
            <person name="Lindquist E.A."/>
            <person name="Lipzen A."/>
            <person name="Malagnac F."/>
            <person name="Mello A."/>
            <person name="Molinier V."/>
            <person name="Miyauchi S."/>
            <person name="Poulain J."/>
            <person name="Riccioni C."/>
            <person name="Rubini A."/>
            <person name="Sitrit Y."/>
            <person name="Splivallo R."/>
            <person name="Traeger S."/>
            <person name="Wang M."/>
            <person name="Zifcakova L."/>
            <person name="Wipf D."/>
            <person name="Zambonelli A."/>
            <person name="Paolocci F."/>
            <person name="Nowrousian M."/>
            <person name="Ottonello S."/>
            <person name="Baldrian P."/>
            <person name="Spatafora J.W."/>
            <person name="Henrissat B."/>
            <person name="Nagy L.G."/>
            <person name="Aury J.M."/>
            <person name="Wincker P."/>
            <person name="Grigoriev I.V."/>
            <person name="Bonfante P."/>
            <person name="Martin F.M."/>
        </authorList>
    </citation>
    <scope>NUCLEOTIDE SEQUENCE [LARGE SCALE GENOMIC DNA]</scope>
    <source>
        <strain evidence="1 2">ATCC MYA-4762</strain>
    </source>
</reference>
<evidence type="ECO:0000313" key="2">
    <source>
        <dbReference type="Proteomes" id="UP000267821"/>
    </source>
</evidence>
<protein>
    <submittedName>
        <fullName evidence="1">Uncharacterized protein</fullName>
    </submittedName>
</protein>
<sequence>MSTTDINTLFSRLQNLSLTSSLPATLPDISYYDFLASYSDSQFIYFTRLSRVPPGTAEADDQTFYVPFFTDNFHTLLHEIANYYELRNGVADIKGLSVKAEGTESDGKFAELELGLDGIREEAEWDEAKKKLREMGFGTEASGGMQMGEAVVVVVEV</sequence>
<dbReference type="InParanoid" id="A0A3N4LKB9"/>
<dbReference type="Proteomes" id="UP000267821">
    <property type="component" value="Unassembled WGS sequence"/>
</dbReference>
<name>A0A3N4LKB9_9PEZI</name>
<accession>A0A3N4LKB9</accession>
<proteinExistence type="predicted"/>
<organism evidence="1 2">
    <name type="scientific">Terfezia boudieri ATCC MYA-4762</name>
    <dbReference type="NCBI Taxonomy" id="1051890"/>
    <lineage>
        <taxon>Eukaryota</taxon>
        <taxon>Fungi</taxon>
        <taxon>Dikarya</taxon>
        <taxon>Ascomycota</taxon>
        <taxon>Pezizomycotina</taxon>
        <taxon>Pezizomycetes</taxon>
        <taxon>Pezizales</taxon>
        <taxon>Pezizaceae</taxon>
        <taxon>Terfezia</taxon>
    </lineage>
</organism>
<evidence type="ECO:0000313" key="1">
    <source>
        <dbReference type="EMBL" id="RPB21101.1"/>
    </source>
</evidence>
<dbReference type="EMBL" id="ML121564">
    <property type="protein sequence ID" value="RPB21101.1"/>
    <property type="molecule type" value="Genomic_DNA"/>
</dbReference>
<gene>
    <name evidence="1" type="ORF">L211DRAFT_851832</name>
</gene>
<keyword evidence="2" id="KW-1185">Reference proteome</keyword>
<dbReference type="AlphaFoldDB" id="A0A3N4LKB9"/>